<reference evidence="2 4" key="1">
    <citation type="submission" date="2020-01" db="EMBL/GenBank/DDBJ databases">
        <authorList>
            <consortium name="DOE Joint Genome Institute"/>
            <person name="Haridas S."/>
            <person name="Albert R."/>
            <person name="Binder M."/>
            <person name="Bloem J."/>
            <person name="Labutti K."/>
            <person name="Salamov A."/>
            <person name="Andreopoulos B."/>
            <person name="Baker S.E."/>
            <person name="Barry K."/>
            <person name="Bills G."/>
            <person name="Bluhm B.H."/>
            <person name="Cannon C."/>
            <person name="Castanera R."/>
            <person name="Culley D.E."/>
            <person name="Daum C."/>
            <person name="Ezra D."/>
            <person name="Gonzalez J.B."/>
            <person name="Henrissat B."/>
            <person name="Kuo A."/>
            <person name="Liang C."/>
            <person name="Lipzen A."/>
            <person name="Lutzoni F."/>
            <person name="Magnuson J."/>
            <person name="Mondo S."/>
            <person name="Nolan M."/>
            <person name="Ohm R."/>
            <person name="Pangilinan J."/>
            <person name="Park H.-J."/>
            <person name="Ramirez L."/>
            <person name="Alfaro M."/>
            <person name="Sun H."/>
            <person name="Tritt A."/>
            <person name="Yoshinaga Y."/>
            <person name="Zwiers L.-H."/>
            <person name="Turgeon B.G."/>
            <person name="Goodwin S.B."/>
            <person name="Spatafora J.W."/>
            <person name="Crous P.W."/>
            <person name="Grigoriev I.V."/>
        </authorList>
    </citation>
    <scope>NUCLEOTIDE SEQUENCE</scope>
    <source>
        <strain evidence="2 4">CBS 781.70</strain>
    </source>
</reference>
<dbReference type="AlphaFoldDB" id="A0A6G1G5Z3"/>
<name>A0A6G1G5Z3_9PEZI</name>
<feature type="compositionally biased region" description="Polar residues" evidence="1">
    <location>
        <begin position="194"/>
        <end position="207"/>
    </location>
</feature>
<dbReference type="EMBL" id="ML975155">
    <property type="protein sequence ID" value="KAF1813346.1"/>
    <property type="molecule type" value="Genomic_DNA"/>
</dbReference>
<organism evidence="2">
    <name type="scientific">Eremomyces bilateralis CBS 781.70</name>
    <dbReference type="NCBI Taxonomy" id="1392243"/>
    <lineage>
        <taxon>Eukaryota</taxon>
        <taxon>Fungi</taxon>
        <taxon>Dikarya</taxon>
        <taxon>Ascomycota</taxon>
        <taxon>Pezizomycotina</taxon>
        <taxon>Dothideomycetes</taxon>
        <taxon>Dothideomycetes incertae sedis</taxon>
        <taxon>Eremomycetales</taxon>
        <taxon>Eremomycetaceae</taxon>
        <taxon>Eremomyces</taxon>
    </lineage>
</organism>
<feature type="region of interest" description="Disordered" evidence="1">
    <location>
        <begin position="245"/>
        <end position="270"/>
    </location>
</feature>
<evidence type="ECO:0000256" key="1">
    <source>
        <dbReference type="SAM" id="MobiDB-lite"/>
    </source>
</evidence>
<gene>
    <name evidence="2 4" type="ORF">P152DRAFT_315563</name>
</gene>
<evidence type="ECO:0000313" key="4">
    <source>
        <dbReference type="RefSeq" id="XP_033534977.1"/>
    </source>
</evidence>
<accession>A0A6G1G5Z3</accession>
<dbReference type="RefSeq" id="XP_033534977.1">
    <property type="nucleotide sequence ID" value="XM_033675184.1"/>
</dbReference>
<reference evidence="4" key="2">
    <citation type="submission" date="2020-04" db="EMBL/GenBank/DDBJ databases">
        <authorList>
            <consortium name="NCBI Genome Project"/>
        </authorList>
    </citation>
    <scope>NUCLEOTIDE SEQUENCE</scope>
    <source>
        <strain evidence="4">CBS 781.70</strain>
    </source>
</reference>
<proteinExistence type="predicted"/>
<dbReference type="GeneID" id="54415754"/>
<feature type="compositionally biased region" description="Polar residues" evidence="1">
    <location>
        <begin position="22"/>
        <end position="31"/>
    </location>
</feature>
<sequence>MAVATAPYSFDPQQLRILSPDNFRNYSSPPMGQQPERRMPKSGCGANTTPDISSNGPWTDIDDILKGEGLAGPEHTQESLCEAFIGSCTDAAILIEDSESGTDSEDELPSLNALLSAGSRPETGGTPAADGFRDSSSSQAIESGEIPPSGKNGEPSTGVGMSRSSSDLSNYCTIDDDLSVADHTRLLFESLVQSTETAESGNQQPSGMASPRSRIGMTRLTEQTDGIADENHDLEINLSSLEQRKRNGSSSCTTHPPISVLRPTLDHNIR</sequence>
<feature type="compositionally biased region" description="Polar residues" evidence="1">
    <location>
        <begin position="45"/>
        <end position="57"/>
    </location>
</feature>
<keyword evidence="3" id="KW-1185">Reference proteome</keyword>
<reference evidence="4" key="3">
    <citation type="submission" date="2025-04" db="UniProtKB">
        <authorList>
            <consortium name="RefSeq"/>
        </authorList>
    </citation>
    <scope>IDENTIFICATION</scope>
    <source>
        <strain evidence="4">CBS 781.70</strain>
    </source>
</reference>
<protein>
    <submittedName>
        <fullName evidence="2 4">Uncharacterized protein</fullName>
    </submittedName>
</protein>
<feature type="region of interest" description="Disordered" evidence="1">
    <location>
        <begin position="115"/>
        <end position="167"/>
    </location>
</feature>
<dbReference type="Proteomes" id="UP000504638">
    <property type="component" value="Unplaced"/>
</dbReference>
<evidence type="ECO:0000313" key="3">
    <source>
        <dbReference type="Proteomes" id="UP000504638"/>
    </source>
</evidence>
<feature type="region of interest" description="Disordered" evidence="1">
    <location>
        <begin position="194"/>
        <end position="215"/>
    </location>
</feature>
<evidence type="ECO:0000313" key="2">
    <source>
        <dbReference type="EMBL" id="KAF1813346.1"/>
    </source>
</evidence>
<feature type="region of interest" description="Disordered" evidence="1">
    <location>
        <begin position="20"/>
        <end position="58"/>
    </location>
</feature>